<organism evidence="4 5">
    <name type="scientific">Lupinus luteus</name>
    <name type="common">European yellow lupine</name>
    <dbReference type="NCBI Taxonomy" id="3873"/>
    <lineage>
        <taxon>Eukaryota</taxon>
        <taxon>Viridiplantae</taxon>
        <taxon>Streptophyta</taxon>
        <taxon>Embryophyta</taxon>
        <taxon>Tracheophyta</taxon>
        <taxon>Spermatophyta</taxon>
        <taxon>Magnoliopsida</taxon>
        <taxon>eudicotyledons</taxon>
        <taxon>Gunneridae</taxon>
        <taxon>Pentapetalae</taxon>
        <taxon>rosids</taxon>
        <taxon>fabids</taxon>
        <taxon>Fabales</taxon>
        <taxon>Fabaceae</taxon>
        <taxon>Papilionoideae</taxon>
        <taxon>50 kb inversion clade</taxon>
        <taxon>genistoids sensu lato</taxon>
        <taxon>core genistoids</taxon>
        <taxon>Genisteae</taxon>
        <taxon>Lupinus</taxon>
    </lineage>
</organism>
<evidence type="ECO:0000259" key="3">
    <source>
        <dbReference type="Pfam" id="PF14364"/>
    </source>
</evidence>
<keyword evidence="2" id="KW-0472">Membrane</keyword>
<feature type="compositionally biased region" description="Basic and acidic residues" evidence="1">
    <location>
        <begin position="242"/>
        <end position="251"/>
    </location>
</feature>
<dbReference type="Pfam" id="PF05553">
    <property type="entry name" value="DUF761"/>
    <property type="match status" value="1"/>
</dbReference>
<sequence length="310" mass="34919">MGFLNVKLFLISTCIISISMGLKLTFPLISNFLIYQFSPSISSFFYTSLTPLYLFIFLNFIILTIIASSKFHTYRDTSPLTQTEPVFYEPTVLTLPVPEPVEFLETAETTVEGVVLGAEVCEQETTPLREDTVIKSYEFDGYLCDLHAAVEETVTSENDAVVVVPSLKRKESMDFVFWNDENEKPTVSERFSERKTVRATPEEEKVVALGVAKSKKQETRRNAVALADLNIGGGGRAVMKKSETFGGRENKNTVSSPGSGGRMRNEPSLSQDDELNKRVEAFIKKFNAEMRLQRQESLRQYSDIINSRAR</sequence>
<gene>
    <name evidence="4" type="ORF">LLUT_LOCUS11693</name>
</gene>
<dbReference type="InterPro" id="IPR025520">
    <property type="entry name" value="DUF4408"/>
</dbReference>
<dbReference type="Pfam" id="PF14364">
    <property type="entry name" value="DUF4408"/>
    <property type="match status" value="1"/>
</dbReference>
<name>A0AAV1WMY0_LUPLU</name>
<dbReference type="Proteomes" id="UP001497480">
    <property type="component" value="Unassembled WGS sequence"/>
</dbReference>
<reference evidence="4 5" key="1">
    <citation type="submission" date="2024-03" db="EMBL/GenBank/DDBJ databases">
        <authorList>
            <person name="Martinez-Hernandez J."/>
        </authorList>
    </citation>
    <scope>NUCLEOTIDE SEQUENCE [LARGE SCALE GENOMIC DNA]</scope>
</reference>
<dbReference type="PANTHER" id="PTHR33098:SF80">
    <property type="entry name" value="COTTON FIBER"/>
    <property type="match status" value="1"/>
</dbReference>
<protein>
    <recommendedName>
        <fullName evidence="3">DUF4408 domain-containing protein</fullName>
    </recommendedName>
</protein>
<dbReference type="PANTHER" id="PTHR33098">
    <property type="entry name" value="COTTON FIBER (DUF761)"/>
    <property type="match status" value="1"/>
</dbReference>
<accession>A0AAV1WMY0</accession>
<dbReference type="EMBL" id="CAXHTB010000008">
    <property type="protein sequence ID" value="CAL0310633.1"/>
    <property type="molecule type" value="Genomic_DNA"/>
</dbReference>
<proteinExistence type="predicted"/>
<feature type="region of interest" description="Disordered" evidence="1">
    <location>
        <begin position="242"/>
        <end position="274"/>
    </location>
</feature>
<evidence type="ECO:0000256" key="2">
    <source>
        <dbReference type="SAM" id="Phobius"/>
    </source>
</evidence>
<evidence type="ECO:0000256" key="1">
    <source>
        <dbReference type="SAM" id="MobiDB-lite"/>
    </source>
</evidence>
<dbReference type="AlphaFoldDB" id="A0AAV1WMY0"/>
<feature type="transmembrane region" description="Helical" evidence="2">
    <location>
        <begin position="45"/>
        <end position="67"/>
    </location>
</feature>
<keyword evidence="2" id="KW-0812">Transmembrane</keyword>
<comment type="caution">
    <text evidence="4">The sequence shown here is derived from an EMBL/GenBank/DDBJ whole genome shotgun (WGS) entry which is preliminary data.</text>
</comment>
<dbReference type="InterPro" id="IPR008480">
    <property type="entry name" value="DUF761_pln"/>
</dbReference>
<keyword evidence="2" id="KW-1133">Transmembrane helix</keyword>
<evidence type="ECO:0000313" key="4">
    <source>
        <dbReference type="EMBL" id="CAL0310633.1"/>
    </source>
</evidence>
<feature type="domain" description="DUF4408" evidence="3">
    <location>
        <begin position="39"/>
        <end position="71"/>
    </location>
</feature>
<keyword evidence="5" id="KW-1185">Reference proteome</keyword>
<evidence type="ECO:0000313" key="5">
    <source>
        <dbReference type="Proteomes" id="UP001497480"/>
    </source>
</evidence>